<evidence type="ECO:0000313" key="2">
    <source>
        <dbReference type="EMBL" id="NYJ35899.1"/>
    </source>
</evidence>
<accession>A0A7Z0JBY1</accession>
<reference evidence="2 3" key="1">
    <citation type="submission" date="2020-07" db="EMBL/GenBank/DDBJ databases">
        <title>Sequencing the genomes of 1000 actinobacteria strains.</title>
        <authorList>
            <person name="Klenk H.-P."/>
        </authorList>
    </citation>
    <scope>NUCLEOTIDE SEQUENCE [LARGE SCALE GENOMIC DNA]</scope>
    <source>
        <strain evidence="2 3">DSM 44442</strain>
    </source>
</reference>
<comment type="caution">
    <text evidence="2">The sequence shown here is derived from an EMBL/GenBank/DDBJ whole genome shotgun (WGS) entry which is preliminary data.</text>
</comment>
<gene>
    <name evidence="2" type="ORF">HNR10_003780</name>
</gene>
<dbReference type="InterPro" id="IPR025375">
    <property type="entry name" value="DUF4365"/>
</dbReference>
<dbReference type="Proteomes" id="UP000572051">
    <property type="component" value="Unassembled WGS sequence"/>
</dbReference>
<organism evidence="2 3">
    <name type="scientific">Nocardiopsis aegyptia</name>
    <dbReference type="NCBI Taxonomy" id="220378"/>
    <lineage>
        <taxon>Bacteria</taxon>
        <taxon>Bacillati</taxon>
        <taxon>Actinomycetota</taxon>
        <taxon>Actinomycetes</taxon>
        <taxon>Streptosporangiales</taxon>
        <taxon>Nocardiopsidaceae</taxon>
        <taxon>Nocardiopsis</taxon>
    </lineage>
</organism>
<name>A0A7Z0JBY1_9ACTN</name>
<dbReference type="RefSeq" id="WP_218897859.1">
    <property type="nucleotide sequence ID" value="NZ_JACCFS010000001.1"/>
</dbReference>
<dbReference type="EMBL" id="JACCFS010000001">
    <property type="protein sequence ID" value="NYJ35899.1"/>
    <property type="molecule type" value="Genomic_DNA"/>
</dbReference>
<protein>
    <recommendedName>
        <fullName evidence="1">DUF4365 domain-containing protein</fullName>
    </recommendedName>
</protein>
<proteinExistence type="predicted"/>
<sequence>MTYTAGCSIKTHETDFDGVDITLVSSAEYRRYYAPQFELQLKCTTQTRYLHDDHMAWPMKGKPFRKLTRGKRYIPAYLGVLLVPEDPDEWISVDERGLLTESRMYWQAATELATTEAVGQTRTVHLPRSNLFTPDRLLGIMKKLGEQEGGFQ</sequence>
<dbReference type="AlphaFoldDB" id="A0A7Z0JBY1"/>
<dbReference type="Pfam" id="PF14280">
    <property type="entry name" value="DUF4365"/>
    <property type="match status" value="1"/>
</dbReference>
<keyword evidence="3" id="KW-1185">Reference proteome</keyword>
<evidence type="ECO:0000259" key="1">
    <source>
        <dbReference type="Pfam" id="PF14280"/>
    </source>
</evidence>
<evidence type="ECO:0000313" key="3">
    <source>
        <dbReference type="Proteomes" id="UP000572051"/>
    </source>
</evidence>
<feature type="domain" description="DUF4365" evidence="1">
    <location>
        <begin position="6"/>
        <end position="143"/>
    </location>
</feature>